<evidence type="ECO:0000256" key="1">
    <source>
        <dbReference type="SAM" id="MobiDB-lite"/>
    </source>
</evidence>
<dbReference type="Gene3D" id="3.90.1410.10">
    <property type="entry name" value="set domain protein methyltransferase, domain 1"/>
    <property type="match status" value="1"/>
</dbReference>
<keyword evidence="2" id="KW-0489">Methyltransferase</keyword>
<dbReference type="PANTHER" id="PTHR13271">
    <property type="entry name" value="UNCHARACTERIZED PUTATIVE METHYLTRANSFERASE"/>
    <property type="match status" value="1"/>
</dbReference>
<dbReference type="eggNOG" id="KOG1337">
    <property type="taxonomic scope" value="Eukaryota"/>
</dbReference>
<proteinExistence type="predicted"/>
<protein>
    <submittedName>
        <fullName evidence="2">Lysine methyltransferase</fullName>
    </submittedName>
</protein>
<dbReference type="PANTHER" id="PTHR13271:SF147">
    <property type="entry name" value="PROTEIN-LYSINE N-METHYLTRANSFERASE EFM1-RELATED"/>
    <property type="match status" value="1"/>
</dbReference>
<dbReference type="STRING" id="1097556.R4XC66"/>
<dbReference type="EMBL" id="CAHR02000150">
    <property type="protein sequence ID" value="CCG83467.1"/>
    <property type="molecule type" value="Genomic_DNA"/>
</dbReference>
<dbReference type="CDD" id="cd19180">
    <property type="entry name" value="SET_SpSET10-like"/>
    <property type="match status" value="1"/>
</dbReference>
<accession>R4XC66</accession>
<evidence type="ECO:0000313" key="2">
    <source>
        <dbReference type="EMBL" id="CCG83467.1"/>
    </source>
</evidence>
<dbReference type="AlphaFoldDB" id="R4XC66"/>
<organism evidence="2 3">
    <name type="scientific">Taphrina deformans (strain PYCC 5710 / ATCC 11124 / CBS 356.35 / IMI 108563 / JCM 9778 / NBRC 8474)</name>
    <name type="common">Peach leaf curl fungus</name>
    <name type="synonym">Lalaria deformans</name>
    <dbReference type="NCBI Taxonomy" id="1097556"/>
    <lineage>
        <taxon>Eukaryota</taxon>
        <taxon>Fungi</taxon>
        <taxon>Dikarya</taxon>
        <taxon>Ascomycota</taxon>
        <taxon>Taphrinomycotina</taxon>
        <taxon>Taphrinomycetes</taxon>
        <taxon>Taphrinales</taxon>
        <taxon>Taphrinaceae</taxon>
        <taxon>Taphrina</taxon>
    </lineage>
</organism>
<sequence>MEELLAWSEAEGITVHGSITLLRKGEFGSQGTAESDIPAGTTLASIPYKACLTPRLAARHFGVAFGVLARENLEGAVLALYLITCLPAHAHRNPAGRRRWSAYVDALPATFDTLEYWSDGELGLLSGTGLLVDVRARQERWRKQLGRVLELVRWSGETVAAHEWTWSMTVLSSRSFPSSLIPPHADDDGDDGTKSTASHPILLPVLDTFNHASPLPISWLSTATHLSFLSGAPVRGGAQVFNNYGNKSTAEFLTTYGFLSGPDVLALRLPGHDETYLVTESEPVPHALIHALLGPSPTWHDEVRGILGIVRGILQKRTGMRLPPSPAPAADPRPGDSEGESESESESRSGCRRDLATRYVAGQVALCDASVHALSRSVSGILHNHGDHVIVLDHAFKDDSFVRSLNLCFGVASRADAEASGLVDVVFALYLLYARTVGEAGEPLQAQDGDPEQLEQIEDLWQQIESCREIAPQVFGSLDESSFREAMLRVWNESTEFNGTLYIFLGE</sequence>
<reference evidence="2 3" key="1">
    <citation type="journal article" date="2013" name="MBio">
        <title>Genome sequencing of the plant pathogen Taphrina deformans, the causal agent of peach leaf curl.</title>
        <authorList>
            <person name="Cisse O.H."/>
            <person name="Almeida J.M.G.C.F."/>
            <person name="Fonseca A."/>
            <person name="Kumar A.A."/>
            <person name="Salojaervi J."/>
            <person name="Overmyer K."/>
            <person name="Hauser P.M."/>
            <person name="Pagni M."/>
        </authorList>
    </citation>
    <scope>NUCLEOTIDE SEQUENCE [LARGE SCALE GENOMIC DNA]</scope>
    <source>
        <strain evidence="3">PYCC 5710 / ATCC 11124 / CBS 356.35 / IMI 108563 / JCM 9778 / NBRC 8474</strain>
    </source>
</reference>
<dbReference type="OrthoDB" id="42889at2759"/>
<dbReference type="Proteomes" id="UP000013776">
    <property type="component" value="Unassembled WGS sequence"/>
</dbReference>
<dbReference type="InterPro" id="IPR046341">
    <property type="entry name" value="SET_dom_sf"/>
</dbReference>
<dbReference type="VEuPathDB" id="FungiDB:TAPDE_003693"/>
<dbReference type="GO" id="GO:0005634">
    <property type="term" value="C:nucleus"/>
    <property type="evidence" value="ECO:0007669"/>
    <property type="project" value="TreeGrafter"/>
</dbReference>
<dbReference type="InterPro" id="IPR044432">
    <property type="entry name" value="Set10/Efm1_SET"/>
</dbReference>
<comment type="caution">
    <text evidence="2">The sequence shown here is derived from an EMBL/GenBank/DDBJ whole genome shotgun (WGS) entry which is preliminary data.</text>
</comment>
<feature type="region of interest" description="Disordered" evidence="1">
    <location>
        <begin position="319"/>
        <end position="351"/>
    </location>
</feature>
<gene>
    <name evidence="2" type="ORF">TAPDE_003693</name>
</gene>
<evidence type="ECO:0000313" key="3">
    <source>
        <dbReference type="Proteomes" id="UP000013776"/>
    </source>
</evidence>
<dbReference type="GO" id="GO:0032259">
    <property type="term" value="P:methylation"/>
    <property type="evidence" value="ECO:0007669"/>
    <property type="project" value="UniProtKB-KW"/>
</dbReference>
<dbReference type="InterPro" id="IPR050600">
    <property type="entry name" value="SETD3_SETD6_MTase"/>
</dbReference>
<keyword evidence="3" id="KW-1185">Reference proteome</keyword>
<name>R4XC66_TAPDE</name>
<keyword evidence="2" id="KW-0808">Transferase</keyword>
<dbReference type="GO" id="GO:0016279">
    <property type="term" value="F:protein-lysine N-methyltransferase activity"/>
    <property type="evidence" value="ECO:0007669"/>
    <property type="project" value="InterPro"/>
</dbReference>
<dbReference type="SUPFAM" id="SSF82199">
    <property type="entry name" value="SET domain"/>
    <property type="match status" value="1"/>
</dbReference>